<dbReference type="InterPro" id="IPR051466">
    <property type="entry name" value="D-amino_acid_metab_enzyme"/>
</dbReference>
<protein>
    <submittedName>
        <fullName evidence="4">Alanine racemase</fullName>
        <ecNumber evidence="4">5.1.1.1</ecNumber>
    </submittedName>
</protein>
<accession>A0A9X2HUW8</accession>
<evidence type="ECO:0000256" key="1">
    <source>
        <dbReference type="ARBA" id="ARBA00005323"/>
    </source>
</evidence>
<dbReference type="SMART" id="SM01119">
    <property type="entry name" value="D-ser_dehydrat"/>
    <property type="match status" value="1"/>
</dbReference>
<keyword evidence="5" id="KW-1185">Reference proteome</keyword>
<dbReference type="EC" id="5.1.1.1" evidence="4"/>
<reference evidence="4" key="1">
    <citation type="submission" date="2022-05" db="EMBL/GenBank/DDBJ databases">
        <title>Sphingomonas sp. strain RP10 Genome sequencing and assembly.</title>
        <authorList>
            <person name="Kim I."/>
        </authorList>
    </citation>
    <scope>NUCLEOTIDE SEQUENCE</scope>
    <source>
        <strain evidence="4">RP10</strain>
    </source>
</reference>
<dbReference type="Gene3D" id="2.40.37.20">
    <property type="entry name" value="D-serine dehydratase-like domain"/>
    <property type="match status" value="1"/>
</dbReference>
<keyword evidence="4" id="KW-0413">Isomerase</keyword>
<dbReference type="PANTHER" id="PTHR28004">
    <property type="entry name" value="ZGC:162816-RELATED"/>
    <property type="match status" value="1"/>
</dbReference>
<gene>
    <name evidence="4" type="ORF">M9979_03875</name>
</gene>
<evidence type="ECO:0000313" key="4">
    <source>
        <dbReference type="EMBL" id="MCP3734014.1"/>
    </source>
</evidence>
<dbReference type="SUPFAM" id="SSF51419">
    <property type="entry name" value="PLP-binding barrel"/>
    <property type="match status" value="1"/>
</dbReference>
<dbReference type="InterPro" id="IPR029066">
    <property type="entry name" value="PLP-binding_barrel"/>
</dbReference>
<dbReference type="Proteomes" id="UP001139486">
    <property type="component" value="Unassembled WGS sequence"/>
</dbReference>
<evidence type="ECO:0000256" key="2">
    <source>
        <dbReference type="ARBA" id="ARBA00023239"/>
    </source>
</evidence>
<dbReference type="AlphaFoldDB" id="A0A9X2HUW8"/>
<dbReference type="InterPro" id="IPR042208">
    <property type="entry name" value="D-ser_dehydrat-like_sf"/>
</dbReference>
<dbReference type="InterPro" id="IPR026956">
    <property type="entry name" value="D-ser_dehydrat-like_dom"/>
</dbReference>
<evidence type="ECO:0000259" key="3">
    <source>
        <dbReference type="SMART" id="SM01119"/>
    </source>
</evidence>
<comment type="caution">
    <text evidence="4">The sequence shown here is derived from an EMBL/GenBank/DDBJ whole genome shotgun (WGS) entry which is preliminary data.</text>
</comment>
<evidence type="ECO:0000313" key="5">
    <source>
        <dbReference type="Proteomes" id="UP001139486"/>
    </source>
</evidence>
<proteinExistence type="inferred from homology"/>
<comment type="similarity">
    <text evidence="1">Belongs to the DSD1 family.</text>
</comment>
<dbReference type="InterPro" id="IPR001608">
    <property type="entry name" value="Ala_racemase_N"/>
</dbReference>
<organism evidence="4 5">
    <name type="scientific">Sphingomonas liriopis</name>
    <dbReference type="NCBI Taxonomy" id="2949094"/>
    <lineage>
        <taxon>Bacteria</taxon>
        <taxon>Pseudomonadati</taxon>
        <taxon>Pseudomonadota</taxon>
        <taxon>Alphaproteobacteria</taxon>
        <taxon>Sphingomonadales</taxon>
        <taxon>Sphingomonadaceae</taxon>
        <taxon>Sphingomonas</taxon>
    </lineage>
</organism>
<dbReference type="Pfam" id="PF01168">
    <property type="entry name" value="Ala_racemase_N"/>
    <property type="match status" value="1"/>
</dbReference>
<name>A0A9X2HUW8_9SPHN</name>
<feature type="domain" description="D-serine dehydratase-like" evidence="3">
    <location>
        <begin position="257"/>
        <end position="358"/>
    </location>
</feature>
<dbReference type="PANTHER" id="PTHR28004:SF8">
    <property type="entry name" value="D-SERINE DEAMINASE"/>
    <property type="match status" value="1"/>
</dbReference>
<dbReference type="EMBL" id="JAMLDY010000004">
    <property type="protein sequence ID" value="MCP3734014.1"/>
    <property type="molecule type" value="Genomic_DNA"/>
</dbReference>
<keyword evidence="2" id="KW-0456">Lyase</keyword>
<dbReference type="GO" id="GO:0016829">
    <property type="term" value="F:lyase activity"/>
    <property type="evidence" value="ECO:0007669"/>
    <property type="project" value="UniProtKB-KW"/>
</dbReference>
<dbReference type="Pfam" id="PF14031">
    <property type="entry name" value="D-ser_dehydrat"/>
    <property type="match status" value="1"/>
</dbReference>
<sequence length="371" mass="39799">MRDFLALTGTAIAPHGKTTMAPFIYDLQIADGAWGITVSTPHQIRVARHFGHRRIFVANQIVGRAAIDQVFRALAEDADLDLYCIADSVENVAQLVAGGERAGARRPMGVLVELGLAGGRTGCRTHEEAMAVARAIAASPHLALRGVEGFEGIVWGAPADQRTAIVETFMDRIAAVAGACDAEGLFADGTVLLTAGGTAYFDMVADELSRVRIGAPTCILLRSGCYITHDSVVYEKSLELLAGRSPTAAGLGPMEHALEVWAYVQSRPEPTRIIAALGKRDASYDDLPVPLSWHRPDGRAGTVPAPMPADHRVVALNDQHAFLDVPSDSPLAVGDMVAFGISHPCLTFDKWRVLYRTDDAYDVIGAIRTYF</sequence>
<dbReference type="GO" id="GO:0008784">
    <property type="term" value="F:alanine racemase activity"/>
    <property type="evidence" value="ECO:0007669"/>
    <property type="project" value="UniProtKB-EC"/>
</dbReference>
<dbReference type="Gene3D" id="3.20.20.10">
    <property type="entry name" value="Alanine racemase"/>
    <property type="match status" value="1"/>
</dbReference>